<feature type="region of interest" description="Disordered" evidence="1">
    <location>
        <begin position="74"/>
        <end position="96"/>
    </location>
</feature>
<keyword evidence="3" id="KW-1185">Reference proteome</keyword>
<proteinExistence type="predicted"/>
<gene>
    <name evidence="2" type="ORF">V6N11_072979</name>
</gene>
<evidence type="ECO:0000313" key="3">
    <source>
        <dbReference type="Proteomes" id="UP001396334"/>
    </source>
</evidence>
<organism evidence="2 3">
    <name type="scientific">Hibiscus sabdariffa</name>
    <name type="common">roselle</name>
    <dbReference type="NCBI Taxonomy" id="183260"/>
    <lineage>
        <taxon>Eukaryota</taxon>
        <taxon>Viridiplantae</taxon>
        <taxon>Streptophyta</taxon>
        <taxon>Embryophyta</taxon>
        <taxon>Tracheophyta</taxon>
        <taxon>Spermatophyta</taxon>
        <taxon>Magnoliopsida</taxon>
        <taxon>eudicotyledons</taxon>
        <taxon>Gunneridae</taxon>
        <taxon>Pentapetalae</taxon>
        <taxon>rosids</taxon>
        <taxon>malvids</taxon>
        <taxon>Malvales</taxon>
        <taxon>Malvaceae</taxon>
        <taxon>Malvoideae</taxon>
        <taxon>Hibiscus</taxon>
    </lineage>
</organism>
<dbReference type="EMBL" id="JBBPBN010000092">
    <property type="protein sequence ID" value="KAK8980664.1"/>
    <property type="molecule type" value="Genomic_DNA"/>
</dbReference>
<evidence type="ECO:0000256" key="1">
    <source>
        <dbReference type="SAM" id="MobiDB-lite"/>
    </source>
</evidence>
<evidence type="ECO:0000313" key="2">
    <source>
        <dbReference type="EMBL" id="KAK8980664.1"/>
    </source>
</evidence>
<protein>
    <submittedName>
        <fullName evidence="2">Uncharacterized protein</fullName>
    </submittedName>
</protein>
<feature type="compositionally biased region" description="Acidic residues" evidence="1">
    <location>
        <begin position="1"/>
        <end position="14"/>
    </location>
</feature>
<dbReference type="Proteomes" id="UP001396334">
    <property type="component" value="Unassembled WGS sequence"/>
</dbReference>
<comment type="caution">
    <text evidence="2">The sequence shown here is derived from an EMBL/GenBank/DDBJ whole genome shotgun (WGS) entry which is preliminary data.</text>
</comment>
<accession>A0ABR2NWU2</accession>
<reference evidence="2 3" key="1">
    <citation type="journal article" date="2024" name="G3 (Bethesda)">
        <title>Genome assembly of Hibiscus sabdariffa L. provides insights into metabolisms of medicinal natural products.</title>
        <authorList>
            <person name="Kim T."/>
        </authorList>
    </citation>
    <scope>NUCLEOTIDE SEQUENCE [LARGE SCALE GENOMIC DNA]</scope>
    <source>
        <strain evidence="2">TK-2024</strain>
        <tissue evidence="2">Old leaves</tissue>
    </source>
</reference>
<feature type="region of interest" description="Disordered" evidence="1">
    <location>
        <begin position="1"/>
        <end position="20"/>
    </location>
</feature>
<name>A0ABR2NWU2_9ROSI</name>
<sequence length="110" mass="12908">MINDTGNDDNEDESLGPRSSSFMKLFQEERSKEDGIAIFYHTHSRVKLRRRYRSTLHMLTNILCYMYGRCTPERVPTHRRHSKSSRSTPMDDTRDRAIVASLRDTGSYHL</sequence>